<dbReference type="PROSITE" id="PS51898">
    <property type="entry name" value="TYR_RECOMBINASE"/>
    <property type="match status" value="1"/>
</dbReference>
<dbReference type="GO" id="GO:0003677">
    <property type="term" value="F:DNA binding"/>
    <property type="evidence" value="ECO:0007669"/>
    <property type="project" value="InterPro"/>
</dbReference>
<reference evidence="4 5" key="1">
    <citation type="submission" date="2020-03" db="EMBL/GenBank/DDBJ databases">
        <title>Whole genome shotgun sequence of Phytohabitans houttuyneae NBRC 108639.</title>
        <authorList>
            <person name="Komaki H."/>
            <person name="Tamura T."/>
        </authorList>
    </citation>
    <scope>NUCLEOTIDE SEQUENCE [LARGE SCALE GENOMIC DNA]</scope>
    <source>
        <strain evidence="4 5">NBRC 108639</strain>
    </source>
</reference>
<dbReference type="Proteomes" id="UP000482800">
    <property type="component" value="Unassembled WGS sequence"/>
</dbReference>
<dbReference type="InterPro" id="IPR002104">
    <property type="entry name" value="Integrase_catalytic"/>
</dbReference>
<evidence type="ECO:0000259" key="3">
    <source>
        <dbReference type="PROSITE" id="PS51898"/>
    </source>
</evidence>
<dbReference type="SUPFAM" id="SSF56349">
    <property type="entry name" value="DNA breaking-rejoining enzymes"/>
    <property type="match status" value="1"/>
</dbReference>
<evidence type="ECO:0000256" key="1">
    <source>
        <dbReference type="ARBA" id="ARBA00023172"/>
    </source>
</evidence>
<protein>
    <recommendedName>
        <fullName evidence="3">Tyr recombinase domain-containing protein</fullName>
    </recommendedName>
</protein>
<reference evidence="4 5" key="2">
    <citation type="submission" date="2020-03" db="EMBL/GenBank/DDBJ databases">
        <authorList>
            <person name="Ichikawa N."/>
            <person name="Kimura A."/>
            <person name="Kitahashi Y."/>
            <person name="Uohara A."/>
        </authorList>
    </citation>
    <scope>NUCLEOTIDE SEQUENCE [LARGE SCALE GENOMIC DNA]</scope>
    <source>
        <strain evidence="4 5">NBRC 108639</strain>
    </source>
</reference>
<dbReference type="EMBL" id="BLPF01000004">
    <property type="protein sequence ID" value="GFJ85775.1"/>
    <property type="molecule type" value="Genomic_DNA"/>
</dbReference>
<comment type="caution">
    <text evidence="4">The sequence shown here is derived from an EMBL/GenBank/DDBJ whole genome shotgun (WGS) entry which is preliminary data.</text>
</comment>
<dbReference type="Gene3D" id="1.10.443.10">
    <property type="entry name" value="Intergrase catalytic core"/>
    <property type="match status" value="1"/>
</dbReference>
<proteinExistence type="predicted"/>
<organism evidence="4 5">
    <name type="scientific">Phytohabitans houttuyneae</name>
    <dbReference type="NCBI Taxonomy" id="1076126"/>
    <lineage>
        <taxon>Bacteria</taxon>
        <taxon>Bacillati</taxon>
        <taxon>Actinomycetota</taxon>
        <taxon>Actinomycetes</taxon>
        <taxon>Micromonosporales</taxon>
        <taxon>Micromonosporaceae</taxon>
    </lineage>
</organism>
<evidence type="ECO:0000256" key="2">
    <source>
        <dbReference type="SAM" id="MobiDB-lite"/>
    </source>
</evidence>
<dbReference type="Pfam" id="PF00589">
    <property type="entry name" value="Phage_integrase"/>
    <property type="match status" value="1"/>
</dbReference>
<dbReference type="AlphaFoldDB" id="A0A6V8KZ34"/>
<gene>
    <name evidence="4" type="ORF">Phou_099550</name>
</gene>
<keyword evidence="1" id="KW-0233">DNA recombination</keyword>
<dbReference type="InterPro" id="IPR013762">
    <property type="entry name" value="Integrase-like_cat_sf"/>
</dbReference>
<keyword evidence="5" id="KW-1185">Reference proteome</keyword>
<name>A0A6V8KZ34_9ACTN</name>
<evidence type="ECO:0000313" key="5">
    <source>
        <dbReference type="Proteomes" id="UP000482800"/>
    </source>
</evidence>
<accession>A0A6V8KZ34</accession>
<dbReference type="RefSeq" id="WP_218579625.1">
    <property type="nucleotide sequence ID" value="NZ_BLPF01000004.1"/>
</dbReference>
<feature type="region of interest" description="Disordered" evidence="2">
    <location>
        <begin position="89"/>
        <end position="108"/>
    </location>
</feature>
<dbReference type="GO" id="GO:0006310">
    <property type="term" value="P:DNA recombination"/>
    <property type="evidence" value="ECO:0007669"/>
    <property type="project" value="UniProtKB-KW"/>
</dbReference>
<sequence length="251" mass="28429">MGELTELRGVDLAAASRTFMISRAVVQVNPEFHPEGKRFYVKDYPKDKEYRRVKVSAQLVAKIRAHIEAQELERNDLLFAIRSQVAPPQPPLQRVPVSDDLGLTEPNAAGRRYRHGTLTAYNAGKCRCQHCKDAFAIYRASRRAANPDARGTKRRTIDTDGHIPRDWFRNQVWTPTIQALALDHPVRVHDLRHAHASWLLAGGADLQVVKERLGHGTIRTTERYLHTLPDTDESAVDAFASIRYRAASQPR</sequence>
<dbReference type="InterPro" id="IPR011010">
    <property type="entry name" value="DNA_brk_join_enz"/>
</dbReference>
<feature type="domain" description="Tyr recombinase" evidence="3">
    <location>
        <begin position="1"/>
        <end position="237"/>
    </location>
</feature>
<evidence type="ECO:0000313" key="4">
    <source>
        <dbReference type="EMBL" id="GFJ85775.1"/>
    </source>
</evidence>
<dbReference type="GO" id="GO:0015074">
    <property type="term" value="P:DNA integration"/>
    <property type="evidence" value="ECO:0007669"/>
    <property type="project" value="InterPro"/>
</dbReference>